<reference evidence="2 3" key="1">
    <citation type="journal article" date="2018" name="Nat. Ecol. Evol.">
        <title>Pezizomycetes genomes reveal the molecular basis of ectomycorrhizal truffle lifestyle.</title>
        <authorList>
            <person name="Murat C."/>
            <person name="Payen T."/>
            <person name="Noel B."/>
            <person name="Kuo A."/>
            <person name="Morin E."/>
            <person name="Chen J."/>
            <person name="Kohler A."/>
            <person name="Krizsan K."/>
            <person name="Balestrini R."/>
            <person name="Da Silva C."/>
            <person name="Montanini B."/>
            <person name="Hainaut M."/>
            <person name="Levati E."/>
            <person name="Barry K.W."/>
            <person name="Belfiori B."/>
            <person name="Cichocki N."/>
            <person name="Clum A."/>
            <person name="Dockter R.B."/>
            <person name="Fauchery L."/>
            <person name="Guy J."/>
            <person name="Iotti M."/>
            <person name="Le Tacon F."/>
            <person name="Lindquist E.A."/>
            <person name="Lipzen A."/>
            <person name="Malagnac F."/>
            <person name="Mello A."/>
            <person name="Molinier V."/>
            <person name="Miyauchi S."/>
            <person name="Poulain J."/>
            <person name="Riccioni C."/>
            <person name="Rubini A."/>
            <person name="Sitrit Y."/>
            <person name="Splivallo R."/>
            <person name="Traeger S."/>
            <person name="Wang M."/>
            <person name="Zifcakova L."/>
            <person name="Wipf D."/>
            <person name="Zambonelli A."/>
            <person name="Paolocci F."/>
            <person name="Nowrousian M."/>
            <person name="Ottonello S."/>
            <person name="Baldrian P."/>
            <person name="Spatafora J.W."/>
            <person name="Henrissat B."/>
            <person name="Nagy L.G."/>
            <person name="Aury J.M."/>
            <person name="Wincker P."/>
            <person name="Grigoriev I.V."/>
            <person name="Bonfante P."/>
            <person name="Martin F.M."/>
        </authorList>
    </citation>
    <scope>NUCLEOTIDE SEQUENCE [LARGE SCALE GENOMIC DNA]</scope>
    <source>
        <strain evidence="2 3">RN42</strain>
    </source>
</reference>
<dbReference type="Proteomes" id="UP000275078">
    <property type="component" value="Unassembled WGS sequence"/>
</dbReference>
<dbReference type="AlphaFoldDB" id="A0A3N4IFL4"/>
<evidence type="ECO:0000313" key="3">
    <source>
        <dbReference type="Proteomes" id="UP000275078"/>
    </source>
</evidence>
<feature type="region of interest" description="Disordered" evidence="1">
    <location>
        <begin position="145"/>
        <end position="173"/>
    </location>
</feature>
<dbReference type="EMBL" id="ML119658">
    <property type="protein sequence ID" value="RPA84599.1"/>
    <property type="molecule type" value="Genomic_DNA"/>
</dbReference>
<evidence type="ECO:0000256" key="1">
    <source>
        <dbReference type="SAM" id="MobiDB-lite"/>
    </source>
</evidence>
<keyword evidence="3" id="KW-1185">Reference proteome</keyword>
<organism evidence="2 3">
    <name type="scientific">Ascobolus immersus RN42</name>
    <dbReference type="NCBI Taxonomy" id="1160509"/>
    <lineage>
        <taxon>Eukaryota</taxon>
        <taxon>Fungi</taxon>
        <taxon>Dikarya</taxon>
        <taxon>Ascomycota</taxon>
        <taxon>Pezizomycotina</taxon>
        <taxon>Pezizomycetes</taxon>
        <taxon>Pezizales</taxon>
        <taxon>Ascobolaceae</taxon>
        <taxon>Ascobolus</taxon>
    </lineage>
</organism>
<feature type="compositionally biased region" description="Basic and acidic residues" evidence="1">
    <location>
        <begin position="148"/>
        <end position="159"/>
    </location>
</feature>
<protein>
    <submittedName>
        <fullName evidence="2">Uncharacterized protein</fullName>
    </submittedName>
</protein>
<proteinExistence type="predicted"/>
<accession>A0A3N4IFL4</accession>
<name>A0A3N4IFL4_ASCIM</name>
<sequence length="173" mass="20017">MDLSTNNEPSPRENFDELIAVSETILPYLQSYDPKTEYVPICIWYQEPTHERVRQLSEWISCLAPLKREGVDVVPQSIQIGELKKLLGFFKQRERVIVAREDKKVTKDDIDFLKEALRIVPYSSWLQRQSLGLEKVELMKNGNMLKESSMEKKGNKEDASGENTPELELECKA</sequence>
<gene>
    <name evidence="2" type="ORF">BJ508DRAFT_323507</name>
</gene>
<evidence type="ECO:0000313" key="2">
    <source>
        <dbReference type="EMBL" id="RPA84599.1"/>
    </source>
</evidence>